<protein>
    <recommendedName>
        <fullName evidence="1">Reverse transcriptase domain-containing protein</fullName>
    </recommendedName>
</protein>
<comment type="caution">
    <text evidence="2">The sequence shown here is derived from an EMBL/GenBank/DDBJ whole genome shotgun (WGS) entry which is preliminary data.</text>
</comment>
<organism evidence="2 3">
    <name type="scientific">Acropora cervicornis</name>
    <name type="common">Staghorn coral</name>
    <dbReference type="NCBI Taxonomy" id="6130"/>
    <lineage>
        <taxon>Eukaryota</taxon>
        <taxon>Metazoa</taxon>
        <taxon>Cnidaria</taxon>
        <taxon>Anthozoa</taxon>
        <taxon>Hexacorallia</taxon>
        <taxon>Scleractinia</taxon>
        <taxon>Astrocoeniina</taxon>
        <taxon>Acroporidae</taxon>
        <taxon>Acropora</taxon>
    </lineage>
</organism>
<keyword evidence="3" id="KW-1185">Reference proteome</keyword>
<dbReference type="SUPFAM" id="SSF56672">
    <property type="entry name" value="DNA/RNA polymerases"/>
    <property type="match status" value="1"/>
</dbReference>
<dbReference type="EMBL" id="JARQWQ010000118">
    <property type="protein sequence ID" value="KAK2549928.1"/>
    <property type="molecule type" value="Genomic_DNA"/>
</dbReference>
<dbReference type="Gene3D" id="3.30.70.270">
    <property type="match status" value="1"/>
</dbReference>
<accession>A0AAD9PVX8</accession>
<gene>
    <name evidence="2" type="ORF">P5673_029532</name>
</gene>
<evidence type="ECO:0000313" key="3">
    <source>
        <dbReference type="Proteomes" id="UP001249851"/>
    </source>
</evidence>
<sequence>MLKIFDDIPRCLNHGDDILIGARNWTEHNQTLEQVLQSANDFGLSLNRGKCHFGRNEIEFYGCKRSVPALTLYQFKFIPRHASLTKPLIDIGRDTEKKYSQTERDALDDEATEHTVKAIINDRQAVLLSKIKDETSKDETLLKIRAFVTKGNWETYRRDPDIATFYTIKNESGKQKTSYSEKTR</sequence>
<dbReference type="InterPro" id="IPR000477">
    <property type="entry name" value="RT_dom"/>
</dbReference>
<dbReference type="PROSITE" id="PS50878">
    <property type="entry name" value="RT_POL"/>
    <property type="match status" value="1"/>
</dbReference>
<feature type="domain" description="Reverse transcriptase" evidence="1">
    <location>
        <begin position="1"/>
        <end position="65"/>
    </location>
</feature>
<dbReference type="Proteomes" id="UP001249851">
    <property type="component" value="Unassembled WGS sequence"/>
</dbReference>
<reference evidence="2" key="1">
    <citation type="journal article" date="2023" name="G3 (Bethesda)">
        <title>Whole genome assembly and annotation of the endangered Caribbean coral Acropora cervicornis.</title>
        <authorList>
            <person name="Selwyn J.D."/>
            <person name="Vollmer S.V."/>
        </authorList>
    </citation>
    <scope>NUCLEOTIDE SEQUENCE</scope>
    <source>
        <strain evidence="2">K2</strain>
    </source>
</reference>
<dbReference type="InterPro" id="IPR043128">
    <property type="entry name" value="Rev_trsase/Diguanyl_cyclase"/>
</dbReference>
<proteinExistence type="predicted"/>
<evidence type="ECO:0000313" key="2">
    <source>
        <dbReference type="EMBL" id="KAK2549928.1"/>
    </source>
</evidence>
<dbReference type="InterPro" id="IPR043502">
    <property type="entry name" value="DNA/RNA_pol_sf"/>
</dbReference>
<name>A0AAD9PVX8_ACRCE</name>
<evidence type="ECO:0000259" key="1">
    <source>
        <dbReference type="PROSITE" id="PS50878"/>
    </source>
</evidence>
<dbReference type="AlphaFoldDB" id="A0AAD9PVX8"/>
<reference evidence="2" key="2">
    <citation type="journal article" date="2023" name="Science">
        <title>Genomic signatures of disease resistance in endangered staghorn corals.</title>
        <authorList>
            <person name="Vollmer S.V."/>
            <person name="Selwyn J.D."/>
            <person name="Despard B.A."/>
            <person name="Roesel C.L."/>
        </authorList>
    </citation>
    <scope>NUCLEOTIDE SEQUENCE</scope>
    <source>
        <strain evidence="2">K2</strain>
    </source>
</reference>